<keyword evidence="5" id="KW-1185">Reference proteome</keyword>
<dbReference type="PANTHER" id="PTHR21660">
    <property type="entry name" value="THIOESTERASE SUPERFAMILY MEMBER-RELATED"/>
    <property type="match status" value="1"/>
</dbReference>
<dbReference type="EMBL" id="KE148146">
    <property type="protein sequence ID" value="EPE09942.1"/>
    <property type="molecule type" value="Genomic_DNA"/>
</dbReference>
<dbReference type="OMA" id="YEGHERV"/>
<dbReference type="CDD" id="cd03443">
    <property type="entry name" value="PaaI_thioesterase"/>
    <property type="match status" value="1"/>
</dbReference>
<comment type="similarity">
    <text evidence="1">Belongs to the thioesterase PaaI family.</text>
</comment>
<evidence type="ECO:0000256" key="2">
    <source>
        <dbReference type="ARBA" id="ARBA00022801"/>
    </source>
</evidence>
<organism evidence="4 5">
    <name type="scientific">Ophiostoma piceae (strain UAMH 11346)</name>
    <name type="common">Sap stain fungus</name>
    <dbReference type="NCBI Taxonomy" id="1262450"/>
    <lineage>
        <taxon>Eukaryota</taxon>
        <taxon>Fungi</taxon>
        <taxon>Dikarya</taxon>
        <taxon>Ascomycota</taxon>
        <taxon>Pezizomycotina</taxon>
        <taxon>Sordariomycetes</taxon>
        <taxon>Sordariomycetidae</taxon>
        <taxon>Ophiostomatales</taxon>
        <taxon>Ophiostomataceae</taxon>
        <taxon>Ophiostoma</taxon>
    </lineage>
</organism>
<dbReference type="PANTHER" id="PTHR21660:SF1">
    <property type="entry name" value="ACYL-COENZYME A THIOESTERASE 13"/>
    <property type="match status" value="1"/>
</dbReference>
<dbReference type="STRING" id="1262450.S3CAM2"/>
<sequence>MAPARMSNFERVQKLLDFIKHLDDNNMGFQPHLELVSADDFEHDAGHRDHPHVVFAYTVQPENCNRLGNMHGGATATLFDFCTSLALALAATPAPSESAHAAASSNEEEELFESWRRLGVSRTLAVTYVRPAPSGIQVLIDCEQLHAGRRMSSLRGILRRRSDGAVLATCEHGKVVQDVKL</sequence>
<reference evidence="4 5" key="1">
    <citation type="journal article" date="2013" name="BMC Genomics">
        <title>The genome and transcriptome of the pine saprophyte Ophiostoma piceae, and a comparison with the bark beetle-associated pine pathogen Grosmannia clavigera.</title>
        <authorList>
            <person name="Haridas S."/>
            <person name="Wang Y."/>
            <person name="Lim L."/>
            <person name="Massoumi Alamouti S."/>
            <person name="Jackman S."/>
            <person name="Docking R."/>
            <person name="Robertson G."/>
            <person name="Birol I."/>
            <person name="Bohlmann J."/>
            <person name="Breuil C."/>
        </authorList>
    </citation>
    <scope>NUCLEOTIDE SEQUENCE [LARGE SCALE GENOMIC DNA]</scope>
    <source>
        <strain evidence="4 5">UAMH 11346</strain>
    </source>
</reference>
<proteinExistence type="inferred from homology"/>
<name>S3CAM2_OPHP1</name>
<dbReference type="OrthoDB" id="2831072at2759"/>
<dbReference type="SUPFAM" id="SSF54637">
    <property type="entry name" value="Thioesterase/thiol ester dehydrase-isomerase"/>
    <property type="match status" value="1"/>
</dbReference>
<dbReference type="GO" id="GO:0047617">
    <property type="term" value="F:fatty acyl-CoA hydrolase activity"/>
    <property type="evidence" value="ECO:0007669"/>
    <property type="project" value="InterPro"/>
</dbReference>
<dbReference type="InterPro" id="IPR029069">
    <property type="entry name" value="HotDog_dom_sf"/>
</dbReference>
<dbReference type="eggNOG" id="KOG3328">
    <property type="taxonomic scope" value="Eukaryota"/>
</dbReference>
<dbReference type="InterPro" id="IPR006683">
    <property type="entry name" value="Thioestr_dom"/>
</dbReference>
<keyword evidence="2" id="KW-0378">Hydrolase</keyword>
<dbReference type="AlphaFoldDB" id="S3CAM2"/>
<dbReference type="Gene3D" id="3.10.129.10">
    <property type="entry name" value="Hotdog Thioesterase"/>
    <property type="match status" value="1"/>
</dbReference>
<dbReference type="Proteomes" id="UP000016923">
    <property type="component" value="Unassembled WGS sequence"/>
</dbReference>
<dbReference type="HOGENOM" id="CLU_089876_1_1_1"/>
<protein>
    <submittedName>
        <fullName evidence="4">Thioesterase superfamily protein</fullName>
    </submittedName>
</protein>
<evidence type="ECO:0000256" key="1">
    <source>
        <dbReference type="ARBA" id="ARBA00008324"/>
    </source>
</evidence>
<dbReference type="VEuPathDB" id="FungiDB:F503_05037"/>
<dbReference type="Pfam" id="PF03061">
    <property type="entry name" value="4HBT"/>
    <property type="match status" value="1"/>
</dbReference>
<evidence type="ECO:0000313" key="4">
    <source>
        <dbReference type="EMBL" id="EPE09942.1"/>
    </source>
</evidence>
<gene>
    <name evidence="4" type="ORF">F503_05037</name>
</gene>
<evidence type="ECO:0000259" key="3">
    <source>
        <dbReference type="Pfam" id="PF03061"/>
    </source>
</evidence>
<accession>S3CAM2</accession>
<evidence type="ECO:0000313" key="5">
    <source>
        <dbReference type="Proteomes" id="UP000016923"/>
    </source>
</evidence>
<dbReference type="InterPro" id="IPR039298">
    <property type="entry name" value="ACOT13"/>
</dbReference>
<feature type="domain" description="Thioesterase" evidence="3">
    <location>
        <begin position="68"/>
        <end position="163"/>
    </location>
</feature>